<dbReference type="InterPro" id="IPR002173">
    <property type="entry name" value="Carboh/pur_kinase_PfkB_CS"/>
</dbReference>
<dbReference type="PANTHER" id="PTHR10584:SF166">
    <property type="entry name" value="RIBOKINASE"/>
    <property type="match status" value="1"/>
</dbReference>
<dbReference type="PROSITE" id="PS00584">
    <property type="entry name" value="PFKB_KINASES_2"/>
    <property type="match status" value="1"/>
</dbReference>
<dbReference type="KEGG" id="abas:ACPOL_0411"/>
<dbReference type="GO" id="GO:0016301">
    <property type="term" value="F:kinase activity"/>
    <property type="evidence" value="ECO:0007669"/>
    <property type="project" value="UniProtKB-KW"/>
</dbReference>
<accession>A0A2Z5FSJ5</accession>
<dbReference type="RefSeq" id="WP_114205554.1">
    <property type="nucleotide sequence ID" value="NZ_CP030840.1"/>
</dbReference>
<dbReference type="CDD" id="cd01166">
    <property type="entry name" value="KdgK"/>
    <property type="match status" value="1"/>
</dbReference>
<proteinExistence type="predicted"/>
<evidence type="ECO:0000313" key="4">
    <source>
        <dbReference type="EMBL" id="AXC09790.1"/>
    </source>
</evidence>
<dbReference type="EMBL" id="CP030840">
    <property type="protein sequence ID" value="AXC09790.1"/>
    <property type="molecule type" value="Genomic_DNA"/>
</dbReference>
<evidence type="ECO:0000313" key="5">
    <source>
        <dbReference type="Proteomes" id="UP000253606"/>
    </source>
</evidence>
<feature type="domain" description="Carbohydrate kinase PfkB" evidence="3">
    <location>
        <begin position="6"/>
        <end position="294"/>
    </location>
</feature>
<evidence type="ECO:0000256" key="2">
    <source>
        <dbReference type="ARBA" id="ARBA00022777"/>
    </source>
</evidence>
<evidence type="ECO:0000256" key="1">
    <source>
        <dbReference type="ARBA" id="ARBA00022679"/>
    </source>
</evidence>
<dbReference type="Pfam" id="PF00294">
    <property type="entry name" value="PfkB"/>
    <property type="match status" value="1"/>
</dbReference>
<dbReference type="PANTHER" id="PTHR10584">
    <property type="entry name" value="SUGAR KINASE"/>
    <property type="match status" value="1"/>
</dbReference>
<organism evidence="4 5">
    <name type="scientific">Acidisarcina polymorpha</name>
    <dbReference type="NCBI Taxonomy" id="2211140"/>
    <lineage>
        <taxon>Bacteria</taxon>
        <taxon>Pseudomonadati</taxon>
        <taxon>Acidobacteriota</taxon>
        <taxon>Terriglobia</taxon>
        <taxon>Terriglobales</taxon>
        <taxon>Acidobacteriaceae</taxon>
        <taxon>Acidisarcina</taxon>
    </lineage>
</organism>
<dbReference type="OrthoDB" id="9813569at2"/>
<reference evidence="4 5" key="1">
    <citation type="journal article" date="2018" name="Front. Microbiol.">
        <title>Hydrolytic Capabilities as a Key to Environmental Success: Chitinolytic and Cellulolytic Acidobacteria From Acidic Sub-arctic Soils and Boreal Peatlands.</title>
        <authorList>
            <person name="Belova S.E."/>
            <person name="Ravin N.V."/>
            <person name="Pankratov T.A."/>
            <person name="Rakitin A.L."/>
            <person name="Ivanova A.A."/>
            <person name="Beletsky A.V."/>
            <person name="Mardanov A.V."/>
            <person name="Sinninghe Damste J.S."/>
            <person name="Dedysh S.N."/>
        </authorList>
    </citation>
    <scope>NUCLEOTIDE SEQUENCE [LARGE SCALE GENOMIC DNA]</scope>
    <source>
        <strain evidence="4 5">SBC82</strain>
    </source>
</reference>
<dbReference type="InterPro" id="IPR011611">
    <property type="entry name" value="PfkB_dom"/>
</dbReference>
<dbReference type="SUPFAM" id="SSF53613">
    <property type="entry name" value="Ribokinase-like"/>
    <property type="match status" value="1"/>
</dbReference>
<keyword evidence="1" id="KW-0808">Transferase</keyword>
<name>A0A2Z5FSJ5_9BACT</name>
<keyword evidence="2 4" id="KW-0418">Kinase</keyword>
<gene>
    <name evidence="4" type="ORF">ACPOL_0411</name>
</gene>
<dbReference type="Proteomes" id="UP000253606">
    <property type="component" value="Chromosome"/>
</dbReference>
<protein>
    <submittedName>
        <fullName evidence="4">Fructokinase</fullName>
    </submittedName>
</protein>
<keyword evidence="5" id="KW-1185">Reference proteome</keyword>
<dbReference type="InterPro" id="IPR029056">
    <property type="entry name" value="Ribokinase-like"/>
</dbReference>
<evidence type="ECO:0000259" key="3">
    <source>
        <dbReference type="Pfam" id="PF00294"/>
    </source>
</evidence>
<sequence>MQSLDVTIAGEINLDLILYGLPREIPVEREVLASGLEVTLGSSSAILAHNLATLGVATGFFTRMGRDELGEIAFNRLAQSGVDLSRVVRSSGSTTTGLTVLLHHREVRRIITYPGTMFEMSRADLDIEYLASARHFHLSSLFLHRALKADLPQLFRELKARGLTISLDTNDDPEDTWGSPLQELLPLVDILLPNKDELCRIARRDSLDEALGELAAVVPIIAVKCGRDGAIVQDHGKRTRVAAVPVDPVDTIGAGDSFNAGFLAAWLSGCNAEESAAAGNITGAFSTQRPGGTEAFRSPKELASFLRRHQFPVMRGEVLRGKRESHTI</sequence>
<dbReference type="AlphaFoldDB" id="A0A2Z5FSJ5"/>
<dbReference type="Gene3D" id="3.40.1190.20">
    <property type="match status" value="1"/>
</dbReference>